<dbReference type="Proteomes" id="UP000000457">
    <property type="component" value="Segment"/>
</dbReference>
<gene>
    <name evidence="1" type="ORF">GAP32_093</name>
</gene>
<sequence length="81" mass="9811">MIVAIYIQSESCDKYLELFVNESVHEIKEKLYENMEMYEPVCEYDVVFDESTTDKEKLSVHEMLSDWYDDSWNSDDEEEDY</sequence>
<protein>
    <submittedName>
        <fullName evidence="1">Uncharacterized protein</fullName>
    </submittedName>
</protein>
<evidence type="ECO:0000313" key="2">
    <source>
        <dbReference type="Proteomes" id="UP000000457"/>
    </source>
</evidence>
<dbReference type="RefSeq" id="YP_006987196.1">
    <property type="nucleotide sequence ID" value="NC_019401.1"/>
</dbReference>
<reference evidence="1 2" key="1">
    <citation type="journal article" date="2014" name="Virology">
        <title>Supersize me: Cronobacter sakazakii phage GAP32.</title>
        <authorList>
            <person name="Abbasifar R."/>
            <person name="Griffiths M.W."/>
            <person name="Sabour P.M."/>
            <person name="Ackermann H.-W."/>
            <person name="Vandersteegen K."/>
            <person name="Lavigne R."/>
            <person name="Noben J.-P."/>
            <person name="Villa A.A."/>
            <person name="Abbasifar A."/>
            <person name="Nash J.H.E."/>
            <person name="Kropinski A.M."/>
        </authorList>
    </citation>
    <scope>NUCLEOTIDE SEQUENCE [LARGE SCALE GENOMIC DNA]</scope>
    <source>
        <strain evidence="1">GAP-32</strain>
    </source>
</reference>
<keyword evidence="2" id="KW-1185">Reference proteome</keyword>
<organism evidence="1 2">
    <name type="scientific">Cronobacter phage vB_CsaM_GAP32</name>
    <dbReference type="NCBI Taxonomy" id="1141136"/>
    <lineage>
        <taxon>Viruses</taxon>
        <taxon>Duplodnaviria</taxon>
        <taxon>Heunggongvirae</taxon>
        <taxon>Uroviricota</taxon>
        <taxon>Caudoviricetes</taxon>
        <taxon>Mimasvirus</taxon>
        <taxon>Mimasvirus GAP32</taxon>
    </lineage>
</organism>
<evidence type="ECO:0000313" key="1">
    <source>
        <dbReference type="EMBL" id="AFC21541.1"/>
    </source>
</evidence>
<proteinExistence type="predicted"/>
<dbReference type="OrthoDB" id="27820at10239"/>
<accession>K4F5Q0</accession>
<dbReference type="KEGG" id="vg:13993831"/>
<dbReference type="GeneID" id="13993831"/>
<dbReference type="EMBL" id="JN882285">
    <property type="protein sequence ID" value="AFC21541.1"/>
    <property type="molecule type" value="Genomic_DNA"/>
</dbReference>
<name>K4F5Q0_9CAUD</name>